<dbReference type="RefSeq" id="WP_243642689.1">
    <property type="nucleotide sequence ID" value="NZ_JANKBG010000007.1"/>
</dbReference>
<keyword evidence="3" id="KW-0804">Transcription</keyword>
<name>A0A4R3TE81_9FIRM</name>
<feature type="domain" description="Cyclic nucleotide-binding" evidence="4">
    <location>
        <begin position="54"/>
        <end position="137"/>
    </location>
</feature>
<keyword evidence="2" id="KW-0238">DNA-binding</keyword>
<keyword evidence="1" id="KW-0805">Transcription regulation</keyword>
<dbReference type="InterPro" id="IPR014710">
    <property type="entry name" value="RmlC-like_jellyroll"/>
</dbReference>
<evidence type="ECO:0000259" key="4">
    <source>
        <dbReference type="PROSITE" id="PS50042"/>
    </source>
</evidence>
<dbReference type="InterPro" id="IPR036390">
    <property type="entry name" value="WH_DNA-bd_sf"/>
</dbReference>
<evidence type="ECO:0000256" key="2">
    <source>
        <dbReference type="ARBA" id="ARBA00023125"/>
    </source>
</evidence>
<proteinExistence type="predicted"/>
<keyword evidence="6" id="KW-1185">Reference proteome</keyword>
<dbReference type="Pfam" id="PF00027">
    <property type="entry name" value="cNMP_binding"/>
    <property type="match status" value="1"/>
</dbReference>
<evidence type="ECO:0000256" key="3">
    <source>
        <dbReference type="ARBA" id="ARBA00023163"/>
    </source>
</evidence>
<organism evidence="5 6">
    <name type="scientific">Longicatena caecimuris</name>
    <dbReference type="NCBI Taxonomy" id="1796635"/>
    <lineage>
        <taxon>Bacteria</taxon>
        <taxon>Bacillati</taxon>
        <taxon>Bacillota</taxon>
        <taxon>Erysipelotrichia</taxon>
        <taxon>Erysipelotrichales</taxon>
        <taxon>Erysipelotrichaceae</taxon>
        <taxon>Longicatena</taxon>
    </lineage>
</organism>
<protein>
    <submittedName>
        <fullName evidence="5">CRP/FNR family cyclic AMP-dependent transcriptional regulator</fullName>
    </submittedName>
</protein>
<dbReference type="PROSITE" id="PS50042">
    <property type="entry name" value="CNMP_BINDING_3"/>
    <property type="match status" value="1"/>
</dbReference>
<dbReference type="EMBL" id="SMBP01000007">
    <property type="protein sequence ID" value="TCU60331.1"/>
    <property type="molecule type" value="Genomic_DNA"/>
</dbReference>
<evidence type="ECO:0000256" key="1">
    <source>
        <dbReference type="ARBA" id="ARBA00023015"/>
    </source>
</evidence>
<dbReference type="SUPFAM" id="SSF51206">
    <property type="entry name" value="cAMP-binding domain-like"/>
    <property type="match status" value="1"/>
</dbReference>
<evidence type="ECO:0000313" key="5">
    <source>
        <dbReference type="EMBL" id="TCU60331.1"/>
    </source>
</evidence>
<comment type="caution">
    <text evidence="5">The sequence shown here is derived from an EMBL/GenBank/DDBJ whole genome shotgun (WGS) entry which is preliminary data.</text>
</comment>
<dbReference type="GO" id="GO:0003677">
    <property type="term" value="F:DNA binding"/>
    <property type="evidence" value="ECO:0007669"/>
    <property type="project" value="UniProtKB-KW"/>
</dbReference>
<dbReference type="SMART" id="SM00419">
    <property type="entry name" value="HTH_CRP"/>
    <property type="match status" value="1"/>
</dbReference>
<dbReference type="InterPro" id="IPR018490">
    <property type="entry name" value="cNMP-bd_dom_sf"/>
</dbReference>
<dbReference type="GO" id="GO:0006355">
    <property type="term" value="P:regulation of DNA-templated transcription"/>
    <property type="evidence" value="ECO:0007669"/>
    <property type="project" value="InterPro"/>
</dbReference>
<accession>A0A4R3TE81</accession>
<gene>
    <name evidence="5" type="ORF">EDD61_10720</name>
</gene>
<dbReference type="CDD" id="cd00038">
    <property type="entry name" value="CAP_ED"/>
    <property type="match status" value="1"/>
</dbReference>
<reference evidence="5 6" key="1">
    <citation type="submission" date="2019-03" db="EMBL/GenBank/DDBJ databases">
        <title>Genomic Encyclopedia of Type Strains, Phase IV (KMG-IV): sequencing the most valuable type-strain genomes for metagenomic binning, comparative biology and taxonomic classification.</title>
        <authorList>
            <person name="Goeker M."/>
        </authorList>
    </citation>
    <scope>NUCLEOTIDE SEQUENCE [LARGE SCALE GENOMIC DNA]</scope>
    <source>
        <strain evidence="5 6">DSM 29481</strain>
    </source>
</reference>
<dbReference type="SUPFAM" id="SSF46785">
    <property type="entry name" value="Winged helix' DNA-binding domain"/>
    <property type="match status" value="1"/>
</dbReference>
<dbReference type="Gene3D" id="2.60.120.10">
    <property type="entry name" value="Jelly Rolls"/>
    <property type="match status" value="1"/>
</dbReference>
<dbReference type="InterPro" id="IPR012318">
    <property type="entry name" value="HTH_CRP"/>
</dbReference>
<evidence type="ECO:0000313" key="6">
    <source>
        <dbReference type="Proteomes" id="UP000295773"/>
    </source>
</evidence>
<dbReference type="Proteomes" id="UP000295773">
    <property type="component" value="Unassembled WGS sequence"/>
</dbReference>
<dbReference type="InterPro" id="IPR000595">
    <property type="entry name" value="cNMP-bd_dom"/>
</dbReference>
<dbReference type="AlphaFoldDB" id="A0A4R3TE81"/>
<sequence length="259" mass="30050">MGYFQGKFLLFHDTINDEGDTVTLEEVYHIVPQLKDYLTYMPEEYKKRLIIKVHPSGYIIHQKDSPLDYFGIVASGEHRVINEFENGNIFMIEKNEPIDFIGEVTILAGMPKTSVTIETITESIILYLSRQDFEDWIAKDIHFLRLVAAKVALKLYRSSYNRGAKLFYPPQFLLLDYLINNVESAFLKDPQAMHIVVKKTRNALYEEIGISVKTLNRTIARLKEEGLFAIQKGKITMSPKQLKCAKERIGYYRQMNVKQ</sequence>